<dbReference type="PANTHER" id="PTHR43721">
    <property type="entry name" value="ELONGATION FACTOR TU-RELATED"/>
    <property type="match status" value="1"/>
</dbReference>
<dbReference type="NCBIfam" id="TIGR00231">
    <property type="entry name" value="small_GTP"/>
    <property type="match status" value="1"/>
</dbReference>
<keyword evidence="5 10" id="KW-0378">Hydrolase</keyword>
<keyword evidence="7 10" id="KW-0648">Protein biosynthesis</keyword>
<evidence type="ECO:0000259" key="11">
    <source>
        <dbReference type="PROSITE" id="PS51722"/>
    </source>
</evidence>
<dbReference type="NCBIfam" id="NF000766">
    <property type="entry name" value="PRK00049.1"/>
    <property type="match status" value="1"/>
</dbReference>
<feature type="domain" description="Tr-type G" evidence="11">
    <location>
        <begin position="10"/>
        <end position="204"/>
    </location>
</feature>
<evidence type="ECO:0000256" key="5">
    <source>
        <dbReference type="ARBA" id="ARBA00022801"/>
    </source>
</evidence>
<evidence type="ECO:0000256" key="6">
    <source>
        <dbReference type="ARBA" id="ARBA00022842"/>
    </source>
</evidence>
<sequence length="394" mass="43361">MANEKFIRNKPHLNVGTIGHVDHGKTTLTAAITQVLSTRGLAKSRAYDQIVNAPEERERGITIKTSHVEYETEKRHYAHVDCPGHADYVKNMITGAAQMDAAILVVSGADSVMPQTREHILLARQVGVPKIVVFLNKCDLSPDEQILELVEMEVRELLSQYDFPGDDIPVIRGSALKALEGDAHYVAQVNELIETLDTYIEDPVREVDKPFLMPVEDVFTITGRGTVVTGRVERGQVKAGDEVEIVGLKETRKTIVTAVEMFKKDLDFAQAGDNVGALLRGINREDVQRGQVLAKPGSVKPHSKFVAQVYVLTKEEGGRHTAFFSQYRPQFYFRTTDITGVVELQGDVKMVMPGDNAELVVTLNNPIAIVEGTKFSIREGGKTVGAGSVSKLLN</sequence>
<reference evidence="12" key="1">
    <citation type="submission" date="2008-01" db="EMBL/GenBank/DDBJ databases">
        <title>Tuf gene of phytoplasma associated with jujube in China.</title>
        <authorList>
            <person name="Wang J."/>
            <person name="Tian G.Z."/>
            <person name="Li Y."/>
        </authorList>
    </citation>
    <scope>NUCLEOTIDE SEQUENCE</scope>
    <source>
        <strain evidence="12">Bj</strain>
    </source>
</reference>
<dbReference type="EC" id="3.6.5.3" evidence="10"/>
<dbReference type="FunFam" id="2.40.30.10:FF:000001">
    <property type="entry name" value="Elongation factor Tu"/>
    <property type="match status" value="1"/>
</dbReference>
<feature type="binding site" evidence="10">
    <location>
        <begin position="136"/>
        <end position="139"/>
    </location>
    <ligand>
        <name>GTP</name>
        <dbReference type="ChEBI" id="CHEBI:37565"/>
    </ligand>
</feature>
<evidence type="ECO:0000256" key="8">
    <source>
        <dbReference type="ARBA" id="ARBA00023134"/>
    </source>
</evidence>
<dbReference type="Pfam" id="PF03144">
    <property type="entry name" value="GTP_EFTU_D2"/>
    <property type="match status" value="1"/>
</dbReference>
<feature type="binding site" evidence="10">
    <location>
        <position position="26"/>
    </location>
    <ligand>
        <name>Mg(2+)</name>
        <dbReference type="ChEBI" id="CHEBI:18420"/>
    </ligand>
</feature>
<dbReference type="HAMAP" id="MF_00118_B">
    <property type="entry name" value="EF_Tu_B"/>
    <property type="match status" value="1"/>
</dbReference>
<dbReference type="InterPro" id="IPR033720">
    <property type="entry name" value="EFTU_2"/>
</dbReference>
<dbReference type="Pfam" id="PF00009">
    <property type="entry name" value="GTP_EFTU"/>
    <property type="match status" value="1"/>
</dbReference>
<dbReference type="SUPFAM" id="SSF50465">
    <property type="entry name" value="EF-Tu/eEF-1alpha/eIF2-gamma C-terminal domain"/>
    <property type="match status" value="1"/>
</dbReference>
<protein>
    <recommendedName>
        <fullName evidence="9 10">Elongation factor Tu</fullName>
        <shortName evidence="10">EF-Tu</shortName>
        <ecNumber evidence="10">3.6.5.3</ecNumber>
    </recommendedName>
</protein>
<dbReference type="Pfam" id="PF03143">
    <property type="entry name" value="GTP_EFTU_D3"/>
    <property type="match status" value="1"/>
</dbReference>
<dbReference type="InterPro" id="IPR004161">
    <property type="entry name" value="EFTu-like_2"/>
</dbReference>
<gene>
    <name evidence="10 12" type="primary">tuf</name>
</gene>
<evidence type="ECO:0000256" key="4">
    <source>
        <dbReference type="ARBA" id="ARBA00022768"/>
    </source>
</evidence>
<dbReference type="Gene3D" id="3.40.50.300">
    <property type="entry name" value="P-loop containing nucleotide triphosphate hydrolases"/>
    <property type="match status" value="1"/>
</dbReference>
<dbReference type="GO" id="GO:0005829">
    <property type="term" value="C:cytosol"/>
    <property type="evidence" value="ECO:0007669"/>
    <property type="project" value="TreeGrafter"/>
</dbReference>
<name>B9U2P2_9MOLU</name>
<evidence type="ECO:0000256" key="9">
    <source>
        <dbReference type="ARBA" id="ARBA00029554"/>
    </source>
</evidence>
<dbReference type="GO" id="GO:0003746">
    <property type="term" value="F:translation elongation factor activity"/>
    <property type="evidence" value="ECO:0007669"/>
    <property type="project" value="UniProtKB-UniRule"/>
</dbReference>
<dbReference type="InterPro" id="IPR004160">
    <property type="entry name" value="Transl_elong_EFTu/EF1A_C"/>
</dbReference>
<comment type="subunit">
    <text evidence="10">Monomer.</text>
</comment>
<keyword evidence="6 10" id="KW-0460">Magnesium</keyword>
<keyword evidence="3 10" id="KW-0547">Nucleotide-binding</keyword>
<dbReference type="NCBIfam" id="TIGR00485">
    <property type="entry name" value="EF-Tu"/>
    <property type="match status" value="1"/>
</dbReference>
<dbReference type="PANTHER" id="PTHR43721:SF22">
    <property type="entry name" value="ELONGATION FACTOR TU, MITOCHONDRIAL"/>
    <property type="match status" value="1"/>
</dbReference>
<dbReference type="Gene3D" id="2.40.30.10">
    <property type="entry name" value="Translation factors"/>
    <property type="match status" value="2"/>
</dbReference>
<evidence type="ECO:0000256" key="1">
    <source>
        <dbReference type="ARBA" id="ARBA00007249"/>
    </source>
</evidence>
<keyword evidence="10" id="KW-0479">Metal-binding</keyword>
<dbReference type="FunFam" id="3.40.50.300:FF:000003">
    <property type="entry name" value="Elongation factor Tu"/>
    <property type="match status" value="1"/>
</dbReference>
<dbReference type="PROSITE" id="PS51722">
    <property type="entry name" value="G_TR_2"/>
    <property type="match status" value="1"/>
</dbReference>
<keyword evidence="4 10" id="KW-0251">Elongation factor</keyword>
<evidence type="ECO:0000256" key="2">
    <source>
        <dbReference type="ARBA" id="ARBA00022490"/>
    </source>
</evidence>
<evidence type="ECO:0000313" key="12">
    <source>
        <dbReference type="EMBL" id="ACB58724.1"/>
    </source>
</evidence>
<dbReference type="CDD" id="cd03697">
    <property type="entry name" value="EFTU_II"/>
    <property type="match status" value="1"/>
</dbReference>
<evidence type="ECO:0000256" key="3">
    <source>
        <dbReference type="ARBA" id="ARBA00022741"/>
    </source>
</evidence>
<comment type="similarity">
    <text evidence="1 10">Belongs to the TRAFAC class translation factor GTPase superfamily. Classic translation factor GTPase family. EF-Tu/EF-1A subfamily.</text>
</comment>
<proteinExistence type="inferred from homology"/>
<dbReference type="GO" id="GO:0000287">
    <property type="term" value="F:magnesium ion binding"/>
    <property type="evidence" value="ECO:0007669"/>
    <property type="project" value="UniProtKB-UniRule"/>
</dbReference>
<feature type="binding site" evidence="10">
    <location>
        <begin position="19"/>
        <end position="26"/>
    </location>
    <ligand>
        <name>GTP</name>
        <dbReference type="ChEBI" id="CHEBI:37565"/>
    </ligand>
</feature>
<evidence type="ECO:0000256" key="10">
    <source>
        <dbReference type="HAMAP-Rule" id="MF_00118"/>
    </source>
</evidence>
<comment type="subcellular location">
    <subcellularLocation>
        <location evidence="10">Cytoplasm</location>
    </subcellularLocation>
</comment>
<evidence type="ECO:0000256" key="7">
    <source>
        <dbReference type="ARBA" id="ARBA00022917"/>
    </source>
</evidence>
<dbReference type="CDD" id="cd03707">
    <property type="entry name" value="EFTU_III"/>
    <property type="match status" value="1"/>
</dbReference>
<dbReference type="InterPro" id="IPR000795">
    <property type="entry name" value="T_Tr_GTP-bd_dom"/>
</dbReference>
<dbReference type="NCBIfam" id="NF009372">
    <property type="entry name" value="PRK12735.1"/>
    <property type="match status" value="1"/>
</dbReference>
<dbReference type="InterPro" id="IPR027417">
    <property type="entry name" value="P-loop_NTPase"/>
</dbReference>
<keyword evidence="8 10" id="KW-0342">GTP-binding</keyword>
<dbReference type="InterPro" id="IPR004541">
    <property type="entry name" value="Transl_elong_EFTu/EF1A_bac/org"/>
</dbReference>
<dbReference type="GO" id="GO:0005525">
    <property type="term" value="F:GTP binding"/>
    <property type="evidence" value="ECO:0007669"/>
    <property type="project" value="UniProtKB-UniRule"/>
</dbReference>
<dbReference type="CDD" id="cd01884">
    <property type="entry name" value="EF_Tu"/>
    <property type="match status" value="1"/>
</dbReference>
<dbReference type="InterPro" id="IPR009000">
    <property type="entry name" value="Transl_B-barrel_sf"/>
</dbReference>
<organism evidence="12">
    <name type="scientific">Jujube witches'-broom phytoplasma</name>
    <dbReference type="NCBI Taxonomy" id="230569"/>
    <lineage>
        <taxon>Bacteria</taxon>
        <taxon>Bacillati</taxon>
        <taxon>Mycoplasmatota</taxon>
        <taxon>Mollicutes</taxon>
        <taxon>Acholeplasmatales</taxon>
        <taxon>Acholeplasmataceae</taxon>
        <taxon>Candidatus Phytoplasma</taxon>
        <taxon>16SrV (Elm yellows group)</taxon>
    </lineage>
</organism>
<dbReference type="SUPFAM" id="SSF52540">
    <property type="entry name" value="P-loop containing nucleoside triphosphate hydrolases"/>
    <property type="match status" value="1"/>
</dbReference>
<dbReference type="InterPro" id="IPR050055">
    <property type="entry name" value="EF-Tu_GTPase"/>
</dbReference>
<accession>B9U2P2</accession>
<dbReference type="GO" id="GO:0003924">
    <property type="term" value="F:GTPase activity"/>
    <property type="evidence" value="ECO:0007669"/>
    <property type="project" value="UniProtKB-UniRule"/>
</dbReference>
<dbReference type="InterPro" id="IPR005225">
    <property type="entry name" value="Small_GTP-bd"/>
</dbReference>
<dbReference type="EMBL" id="EU421731">
    <property type="protein sequence ID" value="ACB58724.1"/>
    <property type="molecule type" value="Genomic_DNA"/>
</dbReference>
<dbReference type="AlphaFoldDB" id="B9U2P2"/>
<dbReference type="SUPFAM" id="SSF50447">
    <property type="entry name" value="Translation proteins"/>
    <property type="match status" value="1"/>
</dbReference>
<dbReference type="InterPro" id="IPR009001">
    <property type="entry name" value="Transl_elong_EF1A/Init_IF2_C"/>
</dbReference>
<dbReference type="InterPro" id="IPR041709">
    <property type="entry name" value="EF-Tu_GTP-bd"/>
</dbReference>
<keyword evidence="2 10" id="KW-0963">Cytoplasm</keyword>
<dbReference type="PRINTS" id="PR00315">
    <property type="entry name" value="ELONGATNFCT"/>
</dbReference>
<dbReference type="NCBIfam" id="NF009373">
    <property type="entry name" value="PRK12736.1"/>
    <property type="match status" value="1"/>
</dbReference>
<comment type="catalytic activity">
    <reaction evidence="10">
        <text>GTP + H2O = GDP + phosphate + H(+)</text>
        <dbReference type="Rhea" id="RHEA:19669"/>
        <dbReference type="ChEBI" id="CHEBI:15377"/>
        <dbReference type="ChEBI" id="CHEBI:15378"/>
        <dbReference type="ChEBI" id="CHEBI:37565"/>
        <dbReference type="ChEBI" id="CHEBI:43474"/>
        <dbReference type="ChEBI" id="CHEBI:58189"/>
        <dbReference type="EC" id="3.6.5.3"/>
    </reaction>
</comment>
<feature type="binding site" evidence="10">
    <location>
        <begin position="81"/>
        <end position="85"/>
    </location>
    <ligand>
        <name>GTP</name>
        <dbReference type="ChEBI" id="CHEBI:37565"/>
    </ligand>
</feature>
<comment type="function">
    <text evidence="10">GTP hydrolase that promotes the GTP-dependent binding of aminoacyl-tRNA to the A-site of ribosomes during protein biosynthesis.</text>
</comment>